<evidence type="ECO:0000313" key="2">
    <source>
        <dbReference type="Proteomes" id="UP001371456"/>
    </source>
</evidence>
<evidence type="ECO:0000313" key="1">
    <source>
        <dbReference type="EMBL" id="KAK6779841.1"/>
    </source>
</evidence>
<dbReference type="AlphaFoldDB" id="A0AAN8T9T9"/>
<sequence length="67" mass="8210">MRSVFYINLIYLNCHPKDDLFMQTILRKLIKLNQNISQFCFLYLIEKKKYCYLFILLIPTSRGRFLL</sequence>
<gene>
    <name evidence="1" type="ORF">RDI58_022025</name>
</gene>
<dbReference type="Proteomes" id="UP001371456">
    <property type="component" value="Unassembled WGS sequence"/>
</dbReference>
<comment type="caution">
    <text evidence="1">The sequence shown here is derived from an EMBL/GenBank/DDBJ whole genome shotgun (WGS) entry which is preliminary data.</text>
</comment>
<name>A0AAN8T9T9_SOLBU</name>
<reference evidence="1 2" key="1">
    <citation type="submission" date="2024-02" db="EMBL/GenBank/DDBJ databases">
        <title>de novo genome assembly of Solanum bulbocastanum strain 11H21.</title>
        <authorList>
            <person name="Hosaka A.J."/>
        </authorList>
    </citation>
    <scope>NUCLEOTIDE SEQUENCE [LARGE SCALE GENOMIC DNA]</scope>
    <source>
        <tissue evidence="1">Young leaves</tissue>
    </source>
</reference>
<accession>A0AAN8T9T9</accession>
<proteinExistence type="predicted"/>
<keyword evidence="2" id="KW-1185">Reference proteome</keyword>
<organism evidence="1 2">
    <name type="scientific">Solanum bulbocastanum</name>
    <name type="common">Wild potato</name>
    <dbReference type="NCBI Taxonomy" id="147425"/>
    <lineage>
        <taxon>Eukaryota</taxon>
        <taxon>Viridiplantae</taxon>
        <taxon>Streptophyta</taxon>
        <taxon>Embryophyta</taxon>
        <taxon>Tracheophyta</taxon>
        <taxon>Spermatophyta</taxon>
        <taxon>Magnoliopsida</taxon>
        <taxon>eudicotyledons</taxon>
        <taxon>Gunneridae</taxon>
        <taxon>Pentapetalae</taxon>
        <taxon>asterids</taxon>
        <taxon>lamiids</taxon>
        <taxon>Solanales</taxon>
        <taxon>Solanaceae</taxon>
        <taxon>Solanoideae</taxon>
        <taxon>Solaneae</taxon>
        <taxon>Solanum</taxon>
    </lineage>
</organism>
<protein>
    <submittedName>
        <fullName evidence="1">Uncharacterized protein</fullName>
    </submittedName>
</protein>
<dbReference type="EMBL" id="JBANQN010000009">
    <property type="protein sequence ID" value="KAK6779841.1"/>
    <property type="molecule type" value="Genomic_DNA"/>
</dbReference>